<keyword evidence="7" id="KW-0560">Oxidoreductase</keyword>
<proteinExistence type="predicted"/>
<dbReference type="InterPro" id="IPR013766">
    <property type="entry name" value="Thioredoxin_domain"/>
</dbReference>
<protein>
    <recommendedName>
        <fullName evidence="11">UDP-N-acetylglucosamine 4-epimerase</fullName>
        <ecNumber evidence="4">5.1.3.7</ecNumber>
    </recommendedName>
    <alternativeName>
        <fullName evidence="11">UDP-N-acetylglucosamine 4-epimerase</fullName>
    </alternativeName>
</protein>
<dbReference type="PANTHER" id="PTHR43725">
    <property type="entry name" value="UDP-GLUCOSE 4-EPIMERASE"/>
    <property type="match status" value="1"/>
</dbReference>
<feature type="domain" description="Thioredoxin" evidence="12">
    <location>
        <begin position="804"/>
        <end position="986"/>
    </location>
</feature>
<dbReference type="PANTHER" id="PTHR43725:SF31">
    <property type="entry name" value="UDP-GLUCOSE 4-EPIMERASE"/>
    <property type="match status" value="1"/>
</dbReference>
<comment type="caution">
    <text evidence="13">The sequence shown here is derived from an EMBL/GenBank/DDBJ whole genome shotgun (WGS) entry which is preliminary data.</text>
</comment>
<dbReference type="NCBIfam" id="TIGR01179">
    <property type="entry name" value="galE"/>
    <property type="match status" value="1"/>
</dbReference>
<dbReference type="EMBL" id="QBLH01000638">
    <property type="protein sequence ID" value="TGZ54598.1"/>
    <property type="molecule type" value="Genomic_DNA"/>
</dbReference>
<dbReference type="GO" id="GO:0003974">
    <property type="term" value="F:UDP-N-acetylglucosamine 4-epimerase activity"/>
    <property type="evidence" value="ECO:0007669"/>
    <property type="project" value="UniProtKB-EC"/>
</dbReference>
<reference evidence="13 14" key="1">
    <citation type="journal article" date="2019" name="Philos. Trans. R. Soc. Lond., B, Biol. Sci.">
        <title>Ant behaviour and brain gene expression of defending hosts depend on the ecological success of the intruding social parasite.</title>
        <authorList>
            <person name="Kaur R."/>
            <person name="Stoldt M."/>
            <person name="Jongepier E."/>
            <person name="Feldmeyer B."/>
            <person name="Menzel F."/>
            <person name="Bornberg-Bauer E."/>
            <person name="Foitzik S."/>
        </authorList>
    </citation>
    <scope>NUCLEOTIDE SEQUENCE [LARGE SCALE GENOMIC DNA]</scope>
    <source>
        <tissue evidence="13">Whole body</tissue>
    </source>
</reference>
<dbReference type="Gene3D" id="3.90.25.10">
    <property type="entry name" value="UDP-galactose 4-epimerase, domain 1"/>
    <property type="match status" value="1"/>
</dbReference>
<dbReference type="SUPFAM" id="SSF51735">
    <property type="entry name" value="NAD(P)-binding Rossmann-fold domains"/>
    <property type="match status" value="1"/>
</dbReference>
<keyword evidence="14" id="KW-1185">Reference proteome</keyword>
<evidence type="ECO:0000256" key="4">
    <source>
        <dbReference type="ARBA" id="ARBA00013175"/>
    </source>
</evidence>
<accession>A0A4S2L2D9</accession>
<gene>
    <name evidence="13" type="ORF">DBV15_05608</name>
</gene>
<dbReference type="GO" id="GO:0003978">
    <property type="term" value="F:UDP-glucose 4-epimerase activity"/>
    <property type="evidence" value="ECO:0007669"/>
    <property type="project" value="InterPro"/>
</dbReference>
<keyword evidence="9" id="KW-0299">Galactose metabolism</keyword>
<dbReference type="InterPro" id="IPR036291">
    <property type="entry name" value="NAD(P)-bd_dom_sf"/>
</dbReference>
<dbReference type="PROSITE" id="PS51352">
    <property type="entry name" value="THIOREDOXIN_2"/>
    <property type="match status" value="1"/>
</dbReference>
<dbReference type="CDD" id="cd05247">
    <property type="entry name" value="UDP_G4E_1_SDR_e"/>
    <property type="match status" value="1"/>
</dbReference>
<dbReference type="InterPro" id="IPR019479">
    <property type="entry name" value="Peroxiredoxin_C"/>
</dbReference>
<keyword evidence="10" id="KW-0413">Isomerase</keyword>
<dbReference type="PRINTS" id="PR01713">
    <property type="entry name" value="NUCEPIMERASE"/>
</dbReference>
<comment type="cofactor">
    <cofactor evidence="2">
        <name>NAD(+)</name>
        <dbReference type="ChEBI" id="CHEBI:57540"/>
    </cofactor>
</comment>
<dbReference type="NCBIfam" id="NF007956">
    <property type="entry name" value="PRK10675.1"/>
    <property type="match status" value="1"/>
</dbReference>
<comment type="function">
    <text evidence="3">Catalyzes two distinct but analogous reactions: the reversible epimerization of UDP-glucose to UDP-galactose and the reversible epimerization of UDP-N-acetylglucosamine to UDP-N-acetylgalactosamine. The reaction with UDP-Gal plays a critical role in the Leloir pathway of galactose catabolism in which galactose is converted to the glycolytic intermediate glucose 6-phosphate. It contributes to the catabolism of dietary galactose and enables the endogenous biosynthesis of both UDP-Gal and UDP-GalNAc when exogenous sources are limited. Both UDP-sugar interconversions are important in the synthesis of glycoproteins and glycolipids.</text>
</comment>
<dbReference type="GO" id="GO:0051920">
    <property type="term" value="F:peroxiredoxin activity"/>
    <property type="evidence" value="ECO:0007669"/>
    <property type="project" value="InterPro"/>
</dbReference>
<evidence type="ECO:0000256" key="11">
    <source>
        <dbReference type="ARBA" id="ARBA00031827"/>
    </source>
</evidence>
<organism evidence="13 14">
    <name type="scientific">Temnothorax longispinosus</name>
    <dbReference type="NCBI Taxonomy" id="300112"/>
    <lineage>
        <taxon>Eukaryota</taxon>
        <taxon>Metazoa</taxon>
        <taxon>Ecdysozoa</taxon>
        <taxon>Arthropoda</taxon>
        <taxon>Hexapoda</taxon>
        <taxon>Insecta</taxon>
        <taxon>Pterygota</taxon>
        <taxon>Neoptera</taxon>
        <taxon>Endopterygota</taxon>
        <taxon>Hymenoptera</taxon>
        <taxon>Apocrita</taxon>
        <taxon>Aculeata</taxon>
        <taxon>Formicoidea</taxon>
        <taxon>Formicidae</taxon>
        <taxon>Myrmicinae</taxon>
        <taxon>Temnothorax</taxon>
    </lineage>
</organism>
<dbReference type="Pfam" id="PF00578">
    <property type="entry name" value="AhpC-TSA"/>
    <property type="match status" value="1"/>
</dbReference>
<dbReference type="Gene3D" id="3.40.30.10">
    <property type="entry name" value="Glutaredoxin"/>
    <property type="match status" value="1"/>
</dbReference>
<keyword evidence="9" id="KW-0119">Carbohydrate metabolism</keyword>
<dbReference type="STRING" id="300112.A0A4S2L2D9"/>
<evidence type="ECO:0000256" key="10">
    <source>
        <dbReference type="ARBA" id="ARBA00023235"/>
    </source>
</evidence>
<comment type="catalytic activity">
    <reaction evidence="1">
        <text>UDP-N-acetyl-alpha-D-glucosamine = UDP-N-acetyl-alpha-D-galactosamine</text>
        <dbReference type="Rhea" id="RHEA:20517"/>
        <dbReference type="ChEBI" id="CHEBI:57705"/>
        <dbReference type="ChEBI" id="CHEBI:67138"/>
        <dbReference type="EC" id="5.1.3.7"/>
    </reaction>
</comment>
<evidence type="ECO:0000256" key="9">
    <source>
        <dbReference type="ARBA" id="ARBA00023144"/>
    </source>
</evidence>
<dbReference type="Proteomes" id="UP000310200">
    <property type="component" value="Unassembled WGS sequence"/>
</dbReference>
<dbReference type="InterPro" id="IPR005886">
    <property type="entry name" value="UDP_G4E"/>
</dbReference>
<evidence type="ECO:0000256" key="3">
    <source>
        <dbReference type="ARBA" id="ARBA00002760"/>
    </source>
</evidence>
<dbReference type="SUPFAM" id="SSF52833">
    <property type="entry name" value="Thioredoxin-like"/>
    <property type="match status" value="1"/>
</dbReference>
<dbReference type="GO" id="GO:0005829">
    <property type="term" value="C:cytosol"/>
    <property type="evidence" value="ECO:0007669"/>
    <property type="project" value="TreeGrafter"/>
</dbReference>
<evidence type="ECO:0000313" key="14">
    <source>
        <dbReference type="Proteomes" id="UP000310200"/>
    </source>
</evidence>
<keyword evidence="6" id="KW-0049">Antioxidant</keyword>
<dbReference type="FunFam" id="3.30.1020.10:FF:000001">
    <property type="entry name" value="1-Cys peroxiredoxin"/>
    <property type="match status" value="1"/>
</dbReference>
<evidence type="ECO:0000256" key="6">
    <source>
        <dbReference type="ARBA" id="ARBA00022862"/>
    </source>
</evidence>
<evidence type="ECO:0000313" key="13">
    <source>
        <dbReference type="EMBL" id="TGZ54598.1"/>
    </source>
</evidence>
<dbReference type="InterPro" id="IPR016040">
    <property type="entry name" value="NAD(P)-bd_dom"/>
</dbReference>
<sequence>MALKKRMAHVNQGIGEAADFLTRFHNISNKLKKRFLRKPNVAEACDQFSALATECEQKELWQYAGLCWLAAARCQGTLENASSEINLLVKAGRQFLIAEKKDNDIGCPSIGQENIQAAVSCFGHSMARCSNQPGFNTISAGLSVELALALGPGPAGIQQLRKAIDIFPTSKAINTLVSFHIRQGDYVAALQILNEFVEFVEACVVAGARGNYNAILHRCEVTRVLLLLILQPSPQRLTPSLAQVLEKYAWAEENVNNGLNMSEDELLLLQSLVLACQSHDHQAVLELENELYPYFDTEQKELLHKLIQVVSTQFLRPKAELLLNRGAEDELPAFTNPVTVVLQAANSQRTAGVEQDKAGRKGIVCVPVWHRGGGDVSRVPRYTEVLRFSTATIQGRARQSRSRCQLSCESASESFGSKSFAFLTELSYLILDRVEMGDWRTIFVTGGAGYIGSHCIVELLECGYDVVAIDNFANSVTETDGESAALKRVEQITGKKVTFYNCDLLDREKLETVFNQHKIDCVIHFAAIKAVGESMQVPLHYYRNNIIGAINLLEVMKAAGCFQLVFSSSCTVYGEPTELPITEEHETGNITNVYGRTKYFIEEMLKDISRAEKSWNIVSLRYFNPVGAHRSGLIGEDPTKPFTNLMPYIAQVALRHKPELIIFGGDYPTDDGTGVRDYIHVMDLAAGHVAALNALHKQHLRLKIYNLGTGNGVTVLQLIKTFEKASGTTVPYVIKERREGDIVSMYANTDLAKKELGWTAKYTVEQMCQDFWRWQTMNPYGYRTSIKNGTTEHLNNTSKSQRNYLASAHFIFFLLIDLFHQGGSSIAHFANATRWFYSARCFRTSQRTPRWARSDITSGWAILCTTELARVVKLMPEFKRLGVKVIALSCNSVDSHRKWIEDIKNYAEVTDEEFPYPIIEDQARKLATLLGMLDPAEIDSRTGLPMSARAVFIIDPAKKMRLSILYPATTGRNFDEIIRVIESLQLTQKYKVATPVDWRKGDDVMIDPSVSDSEAKASYNSIKTVMLPSGRTYMRIVPQPIDA</sequence>
<evidence type="ECO:0000259" key="12">
    <source>
        <dbReference type="PROSITE" id="PS51352"/>
    </source>
</evidence>
<dbReference type="Pfam" id="PF16363">
    <property type="entry name" value="GDP_Man_Dehyd"/>
    <property type="match status" value="1"/>
</dbReference>
<dbReference type="AlphaFoldDB" id="A0A4S2L2D9"/>
<evidence type="ECO:0000256" key="1">
    <source>
        <dbReference type="ARBA" id="ARBA00000014"/>
    </source>
</evidence>
<evidence type="ECO:0000256" key="8">
    <source>
        <dbReference type="ARBA" id="ARBA00023027"/>
    </source>
</evidence>
<dbReference type="InterPro" id="IPR000866">
    <property type="entry name" value="AhpC/TSA"/>
</dbReference>
<keyword evidence="8" id="KW-0520">NAD</keyword>
<dbReference type="Gene3D" id="3.40.50.720">
    <property type="entry name" value="NAD(P)-binding Rossmann-like Domain"/>
    <property type="match status" value="1"/>
</dbReference>
<evidence type="ECO:0000256" key="5">
    <source>
        <dbReference type="ARBA" id="ARBA00022559"/>
    </source>
</evidence>
<evidence type="ECO:0000256" key="2">
    <source>
        <dbReference type="ARBA" id="ARBA00001911"/>
    </source>
</evidence>
<dbReference type="GO" id="GO:0033499">
    <property type="term" value="P:galactose catabolic process via UDP-galactose, Leloir pathway"/>
    <property type="evidence" value="ECO:0007669"/>
    <property type="project" value="TreeGrafter"/>
</dbReference>
<evidence type="ECO:0000256" key="7">
    <source>
        <dbReference type="ARBA" id="ARBA00023002"/>
    </source>
</evidence>
<name>A0A4S2L2D9_9HYME</name>
<keyword evidence="5" id="KW-0575">Peroxidase</keyword>
<dbReference type="InterPro" id="IPR036249">
    <property type="entry name" value="Thioredoxin-like_sf"/>
</dbReference>
<dbReference type="Pfam" id="PF10417">
    <property type="entry name" value="1-cysPrx_C"/>
    <property type="match status" value="1"/>
</dbReference>
<dbReference type="EC" id="5.1.3.7" evidence="4"/>
<dbReference type="Gene3D" id="3.30.1020.10">
    <property type="entry name" value="Antioxidant, Horf6, Chain A, domain2"/>
    <property type="match status" value="1"/>
</dbReference>